<evidence type="ECO:0000313" key="1">
    <source>
        <dbReference type="EMBL" id="CAF31554.1"/>
    </source>
</evidence>
<dbReference type="EMBL" id="VLKE01000001">
    <property type="protein sequence ID" value="TWH67104.1"/>
    <property type="molecule type" value="Genomic_DNA"/>
</dbReference>
<keyword evidence="2" id="KW-0808">Transferase</keyword>
<reference evidence="2 3" key="2">
    <citation type="submission" date="2019-07" db="EMBL/GenBank/DDBJ databases">
        <title>R&amp;d 2014.</title>
        <authorList>
            <person name="Klenk H.-P."/>
        </authorList>
    </citation>
    <scope>NUCLEOTIDE SEQUENCE [LARGE SCALE GENOMIC DNA]</scope>
    <source>
        <strain evidence="2 3">DSM 43868</strain>
    </source>
</reference>
<gene>
    <name evidence="1" type="primary">fmrR</name>
    <name evidence="2" type="ORF">JD77_02073</name>
</gene>
<proteinExistence type="predicted"/>
<dbReference type="Gene3D" id="3.40.50.150">
    <property type="entry name" value="Vaccinia Virus protein VP39"/>
    <property type="match status" value="1"/>
</dbReference>
<dbReference type="EMBL" id="AJ628421">
    <property type="protein sequence ID" value="CAF31554.1"/>
    <property type="molecule type" value="Genomic_DNA"/>
</dbReference>
<sequence length="99" mass="10943">MLVTRDPITADGALLLKTYHCVEDRLSGAGLRLVAEVAANKVVVSFPLRVMNGRAAVFTRPHNDALSRLADERGWAVRRARLSTEEFVDVDKERGGTEH</sequence>
<dbReference type="AlphaFoldDB" id="Q2MFZ3"/>
<keyword evidence="2" id="KW-0489">Methyltransferase</keyword>
<dbReference type="InterPro" id="IPR025981">
    <property type="entry name" value="rRNA_MeTrfase"/>
</dbReference>
<evidence type="ECO:0000313" key="2">
    <source>
        <dbReference type="EMBL" id="TWH67104.1"/>
    </source>
</evidence>
<dbReference type="SMR" id="Q2MFZ3"/>
<dbReference type="GO" id="GO:0032259">
    <property type="term" value="P:methylation"/>
    <property type="evidence" value="ECO:0007669"/>
    <property type="project" value="UniProtKB-KW"/>
</dbReference>
<protein>
    <submittedName>
        <fullName evidence="2">16S rRNA (Guanine(1405)-N(7))-methyltransferase</fullName>
    </submittedName>
</protein>
<name>Q2MFZ3_MICOL</name>
<dbReference type="InterPro" id="IPR029063">
    <property type="entry name" value="SAM-dependent_MTases_sf"/>
</dbReference>
<evidence type="ECO:0000313" key="3">
    <source>
        <dbReference type="Proteomes" id="UP000319825"/>
    </source>
</evidence>
<dbReference type="GO" id="GO:0008168">
    <property type="term" value="F:methyltransferase activity"/>
    <property type="evidence" value="ECO:0007669"/>
    <property type="project" value="UniProtKB-KW"/>
</dbReference>
<accession>Q2MFZ3</accession>
<dbReference type="Pfam" id="PF07091">
    <property type="entry name" value="FmrO"/>
    <property type="match status" value="1"/>
</dbReference>
<keyword evidence="3" id="KW-1185">Reference proteome</keyword>
<dbReference type="Proteomes" id="UP000319825">
    <property type="component" value="Unassembled WGS sequence"/>
</dbReference>
<organism evidence="1">
    <name type="scientific">Micromonospora olivasterospora</name>
    <dbReference type="NCBI Taxonomy" id="1880"/>
    <lineage>
        <taxon>Bacteria</taxon>
        <taxon>Bacillati</taxon>
        <taxon>Actinomycetota</taxon>
        <taxon>Actinomycetes</taxon>
        <taxon>Micromonosporales</taxon>
        <taxon>Micromonosporaceae</taxon>
        <taxon>Micromonospora</taxon>
    </lineage>
</organism>
<reference evidence="1" key="1">
    <citation type="submission" date="2004-02" db="EMBL/GenBank/DDBJ databases">
        <title>Cloning and sequencing of the fortimicin biosynthetic gene cluster from Micromonospora olivasterospora DSM 43868 and its comparison to the gentamicin cluster of Micromonospora echinospora DSM 43036.</title>
        <authorList>
            <person name="Aboshanab K.M."/>
            <person name="Schmidt-Beissner H."/>
            <person name="Wehmeier U.F."/>
            <person name="Welzel K."/>
            <person name="Vente A."/>
            <person name="Piepersberg W."/>
        </authorList>
    </citation>
    <scope>NUCLEOTIDE SEQUENCE</scope>
    <source>
        <strain evidence="1">DSM 43868</strain>
    </source>
</reference>